<dbReference type="AlphaFoldDB" id="A0A8J2L664"/>
<name>A0A8J2L664_9HEXA</name>
<evidence type="ECO:0000313" key="1">
    <source>
        <dbReference type="EMBL" id="CAG7828782.1"/>
    </source>
</evidence>
<keyword evidence="2" id="KW-1185">Reference proteome</keyword>
<protein>
    <recommendedName>
        <fullName evidence="3">BACK domain-containing protein</fullName>
    </recommendedName>
</protein>
<feature type="non-terminal residue" evidence="1">
    <location>
        <position position="1"/>
    </location>
</feature>
<dbReference type="Proteomes" id="UP000708208">
    <property type="component" value="Unassembled WGS sequence"/>
</dbReference>
<organism evidence="1 2">
    <name type="scientific">Allacma fusca</name>
    <dbReference type="NCBI Taxonomy" id="39272"/>
    <lineage>
        <taxon>Eukaryota</taxon>
        <taxon>Metazoa</taxon>
        <taxon>Ecdysozoa</taxon>
        <taxon>Arthropoda</taxon>
        <taxon>Hexapoda</taxon>
        <taxon>Collembola</taxon>
        <taxon>Symphypleona</taxon>
        <taxon>Sminthuridae</taxon>
        <taxon>Allacma</taxon>
    </lineage>
</organism>
<sequence length="150" mass="17376">YTGTLAITLSKVEAIYAGSHILQLGRVKEECIQLLTTNALARPATTFCRKPEKLDASSVFGELWFSVFNRVFEAFVILVESDEFVKIPENHFKTLIELFLTHQSDFDHKMLCYAMNIWVNHCRQGRAHMIEWILKILEKESKHPAHIIEE</sequence>
<dbReference type="EMBL" id="CAJVCH010548821">
    <property type="protein sequence ID" value="CAG7828782.1"/>
    <property type="molecule type" value="Genomic_DNA"/>
</dbReference>
<evidence type="ECO:0008006" key="3">
    <source>
        <dbReference type="Google" id="ProtNLM"/>
    </source>
</evidence>
<gene>
    <name evidence="1" type="ORF">AFUS01_LOCUS38685</name>
</gene>
<comment type="caution">
    <text evidence="1">The sequence shown here is derived from an EMBL/GenBank/DDBJ whole genome shotgun (WGS) entry which is preliminary data.</text>
</comment>
<accession>A0A8J2L664</accession>
<feature type="non-terminal residue" evidence="1">
    <location>
        <position position="150"/>
    </location>
</feature>
<proteinExistence type="predicted"/>
<evidence type="ECO:0000313" key="2">
    <source>
        <dbReference type="Proteomes" id="UP000708208"/>
    </source>
</evidence>
<reference evidence="1" key="1">
    <citation type="submission" date="2021-06" db="EMBL/GenBank/DDBJ databases">
        <authorList>
            <person name="Hodson N. C."/>
            <person name="Mongue J. A."/>
            <person name="Jaron S. K."/>
        </authorList>
    </citation>
    <scope>NUCLEOTIDE SEQUENCE</scope>
</reference>